<dbReference type="Proteomes" id="UP001419268">
    <property type="component" value="Unassembled WGS sequence"/>
</dbReference>
<evidence type="ECO:0000313" key="2">
    <source>
        <dbReference type="EMBL" id="KAK9147653.1"/>
    </source>
</evidence>
<comment type="caution">
    <text evidence="2">The sequence shown here is derived from an EMBL/GenBank/DDBJ whole genome shotgun (WGS) entry which is preliminary data.</text>
</comment>
<evidence type="ECO:0000256" key="1">
    <source>
        <dbReference type="SAM" id="MobiDB-lite"/>
    </source>
</evidence>
<proteinExistence type="predicted"/>
<feature type="compositionally biased region" description="Low complexity" evidence="1">
    <location>
        <begin position="42"/>
        <end position="51"/>
    </location>
</feature>
<gene>
    <name evidence="2" type="ORF">Scep_006410</name>
</gene>
<dbReference type="EMBL" id="JBBNAG010000003">
    <property type="protein sequence ID" value="KAK9147653.1"/>
    <property type="molecule type" value="Genomic_DNA"/>
</dbReference>
<sequence>MVLTIVPSPFPFVNTHFQNPSTTPYITSHPPSSRSESFRSQNGGIILNGNGRLHRQASGNTVRFRGLDYEIPNKAHDLGLLHRYADNDGSHRPDSGMAILHQEAELAFQAP</sequence>
<feature type="region of interest" description="Disordered" evidence="1">
    <location>
        <begin position="22"/>
        <end position="52"/>
    </location>
</feature>
<feature type="compositionally biased region" description="Polar residues" evidence="1">
    <location>
        <begin position="22"/>
        <end position="41"/>
    </location>
</feature>
<protein>
    <submittedName>
        <fullName evidence="2">Uncharacterized protein</fullName>
    </submittedName>
</protein>
<evidence type="ECO:0000313" key="3">
    <source>
        <dbReference type="Proteomes" id="UP001419268"/>
    </source>
</evidence>
<reference evidence="2 3" key="1">
    <citation type="submission" date="2024-01" db="EMBL/GenBank/DDBJ databases">
        <title>Genome assemblies of Stephania.</title>
        <authorList>
            <person name="Yang L."/>
        </authorList>
    </citation>
    <scope>NUCLEOTIDE SEQUENCE [LARGE SCALE GENOMIC DNA]</scope>
    <source>
        <strain evidence="2">JXDWG</strain>
        <tissue evidence="2">Leaf</tissue>
    </source>
</reference>
<organism evidence="2 3">
    <name type="scientific">Stephania cephalantha</name>
    <dbReference type="NCBI Taxonomy" id="152367"/>
    <lineage>
        <taxon>Eukaryota</taxon>
        <taxon>Viridiplantae</taxon>
        <taxon>Streptophyta</taxon>
        <taxon>Embryophyta</taxon>
        <taxon>Tracheophyta</taxon>
        <taxon>Spermatophyta</taxon>
        <taxon>Magnoliopsida</taxon>
        <taxon>Ranunculales</taxon>
        <taxon>Menispermaceae</taxon>
        <taxon>Menispermoideae</taxon>
        <taxon>Cissampelideae</taxon>
        <taxon>Stephania</taxon>
    </lineage>
</organism>
<dbReference type="AlphaFoldDB" id="A0AAP0PK17"/>
<name>A0AAP0PK17_9MAGN</name>
<keyword evidence="3" id="KW-1185">Reference proteome</keyword>
<accession>A0AAP0PK17</accession>